<evidence type="ECO:0000256" key="13">
    <source>
        <dbReference type="SAM" id="Phobius"/>
    </source>
</evidence>
<reference evidence="15" key="1">
    <citation type="submission" date="2011-05" db="EMBL/GenBank/DDBJ databases">
        <authorList>
            <person name="Richards S.R."/>
            <person name="Qu J."/>
            <person name="Jiang H."/>
            <person name="Jhangiani S.N."/>
            <person name="Agravi P."/>
            <person name="Goodspeed R."/>
            <person name="Gross S."/>
            <person name="Mandapat C."/>
            <person name="Jackson L."/>
            <person name="Mathew T."/>
            <person name="Pu L."/>
            <person name="Thornton R."/>
            <person name="Saada N."/>
            <person name="Wilczek-Boney K.B."/>
            <person name="Lee S."/>
            <person name="Kovar C."/>
            <person name="Wu Y."/>
            <person name="Scherer S.E."/>
            <person name="Worley K.C."/>
            <person name="Muzny D.M."/>
            <person name="Gibbs R."/>
        </authorList>
    </citation>
    <scope>NUCLEOTIDE SEQUENCE</scope>
    <source>
        <strain evidence="15">Brora</strain>
    </source>
</reference>
<feature type="transmembrane region" description="Helical" evidence="13">
    <location>
        <begin position="43"/>
        <end position="63"/>
    </location>
</feature>
<keyword evidence="6 13" id="KW-1133">Transmembrane helix</keyword>
<evidence type="ECO:0000256" key="7">
    <source>
        <dbReference type="ARBA" id="ARBA00023053"/>
    </source>
</evidence>
<dbReference type="Gene3D" id="1.10.287.770">
    <property type="entry name" value="YojJ-like"/>
    <property type="match status" value="1"/>
</dbReference>
<keyword evidence="9 13" id="KW-0472">Membrane</keyword>
<evidence type="ECO:0000256" key="11">
    <source>
        <dbReference type="ARBA" id="ARBA00023303"/>
    </source>
</evidence>
<evidence type="ECO:0000256" key="1">
    <source>
        <dbReference type="ARBA" id="ARBA00004141"/>
    </source>
</evidence>
<dbReference type="HOGENOM" id="CLU_636584_0_0_1"/>
<protein>
    <submittedName>
        <fullName evidence="14">Uncharacterized protein</fullName>
    </submittedName>
</protein>
<comment type="subcellular location">
    <subcellularLocation>
        <location evidence="1">Membrane</location>
        <topology evidence="1">Multi-pass membrane protein</topology>
    </subcellularLocation>
</comment>
<evidence type="ECO:0000256" key="5">
    <source>
        <dbReference type="ARBA" id="ARBA00022692"/>
    </source>
</evidence>
<dbReference type="GO" id="GO:0005272">
    <property type="term" value="F:sodium channel activity"/>
    <property type="evidence" value="ECO:0007669"/>
    <property type="project" value="UniProtKB-KW"/>
</dbReference>
<proteinExistence type="inferred from homology"/>
<evidence type="ECO:0000256" key="12">
    <source>
        <dbReference type="RuleBase" id="RU000679"/>
    </source>
</evidence>
<evidence type="ECO:0000256" key="6">
    <source>
        <dbReference type="ARBA" id="ARBA00022989"/>
    </source>
</evidence>
<dbReference type="AlphaFoldDB" id="T1ILX9"/>
<evidence type="ECO:0000313" key="15">
    <source>
        <dbReference type="Proteomes" id="UP000014500"/>
    </source>
</evidence>
<sequence>MISQLQQRIYTVHPTSLKNGIRRTRSSWLKKIKNPSKVGFRTLRFFLCFLSILVCAWQVSVCLNRHFKEPISTIVVMEYNIDNYTFPTIVVCPNEFIDKVISQLKMEEMNTFSLESWKNNELHSSVIKQKCSEAVNTDCVAKNLSGIPIDTVEGHCYKYVNSNVYRFTGTDFWQTELIFPGMNVTSSAQIYTSSKSVYKYNLQNLKLTPNALNFLFFRMTEVILSDGGLAVKHQGFQNKNTNRNPCWSEDRVINCLNLCMDNILRRSNITCMLPFLTTDLPFCSTWENISTFYRTNLNKAYMERHTCDCKRPCKSVTYTTFVKGSSDFKLITRKTICMFVGTPEIVVIEVLSYPLSSLTADVLSNVGFFLGISMLTVFDFILQTFKVVGICIKKMSTLKNVHKI</sequence>
<evidence type="ECO:0000256" key="4">
    <source>
        <dbReference type="ARBA" id="ARBA00022461"/>
    </source>
</evidence>
<accession>T1ILX9</accession>
<keyword evidence="15" id="KW-1185">Reference proteome</keyword>
<dbReference type="InterPro" id="IPR001873">
    <property type="entry name" value="ENaC"/>
</dbReference>
<name>T1ILX9_STRMM</name>
<dbReference type="PhylomeDB" id="T1ILX9"/>
<comment type="similarity">
    <text evidence="2 12">Belongs to the amiloride-sensitive sodium channel (TC 1.A.6) family.</text>
</comment>
<reference evidence="14" key="2">
    <citation type="submission" date="2015-02" db="UniProtKB">
        <authorList>
            <consortium name="EnsemblMetazoa"/>
        </authorList>
    </citation>
    <scope>IDENTIFICATION</scope>
</reference>
<evidence type="ECO:0000256" key="9">
    <source>
        <dbReference type="ARBA" id="ARBA00023136"/>
    </source>
</evidence>
<evidence type="ECO:0000313" key="14">
    <source>
        <dbReference type="EnsemblMetazoa" id="SMAR001971-PA"/>
    </source>
</evidence>
<dbReference type="EnsemblMetazoa" id="SMAR001971-RA">
    <property type="protein sequence ID" value="SMAR001971-PA"/>
    <property type="gene ID" value="SMAR001971"/>
</dbReference>
<evidence type="ECO:0000256" key="8">
    <source>
        <dbReference type="ARBA" id="ARBA00023065"/>
    </source>
</evidence>
<evidence type="ECO:0000256" key="10">
    <source>
        <dbReference type="ARBA" id="ARBA00023201"/>
    </source>
</evidence>
<keyword evidence="5 12" id="KW-0812">Transmembrane</keyword>
<keyword evidence="11 12" id="KW-0407">Ion channel</keyword>
<dbReference type="Pfam" id="PF00858">
    <property type="entry name" value="ASC"/>
    <property type="match status" value="1"/>
</dbReference>
<keyword evidence="4 12" id="KW-0894">Sodium channel</keyword>
<evidence type="ECO:0000256" key="2">
    <source>
        <dbReference type="ARBA" id="ARBA00007193"/>
    </source>
</evidence>
<dbReference type="GO" id="GO:0016020">
    <property type="term" value="C:membrane"/>
    <property type="evidence" value="ECO:0007669"/>
    <property type="project" value="UniProtKB-SubCell"/>
</dbReference>
<keyword evidence="10 12" id="KW-0739">Sodium transport</keyword>
<dbReference type="EMBL" id="JH430921">
    <property type="status" value="NOT_ANNOTATED_CDS"/>
    <property type="molecule type" value="Genomic_DNA"/>
</dbReference>
<dbReference type="Proteomes" id="UP000014500">
    <property type="component" value="Unassembled WGS sequence"/>
</dbReference>
<keyword evidence="3 12" id="KW-0813">Transport</keyword>
<keyword evidence="7" id="KW-0915">Sodium</keyword>
<evidence type="ECO:0000256" key="3">
    <source>
        <dbReference type="ARBA" id="ARBA00022448"/>
    </source>
</evidence>
<organism evidence="14 15">
    <name type="scientific">Strigamia maritima</name>
    <name type="common">European centipede</name>
    <name type="synonym">Geophilus maritimus</name>
    <dbReference type="NCBI Taxonomy" id="126957"/>
    <lineage>
        <taxon>Eukaryota</taxon>
        <taxon>Metazoa</taxon>
        <taxon>Ecdysozoa</taxon>
        <taxon>Arthropoda</taxon>
        <taxon>Myriapoda</taxon>
        <taxon>Chilopoda</taxon>
        <taxon>Pleurostigmophora</taxon>
        <taxon>Geophilomorpha</taxon>
        <taxon>Linotaeniidae</taxon>
        <taxon>Strigamia</taxon>
    </lineage>
</organism>
<feature type="transmembrane region" description="Helical" evidence="13">
    <location>
        <begin position="368"/>
        <end position="392"/>
    </location>
</feature>
<keyword evidence="8 12" id="KW-0406">Ion transport</keyword>